<dbReference type="HOGENOM" id="CLU_1917830_0_0_1"/>
<evidence type="ECO:0000313" key="2">
    <source>
        <dbReference type="Proteomes" id="UP000054166"/>
    </source>
</evidence>
<gene>
    <name evidence="1" type="ORF">PILCRDRAFT_811158</name>
</gene>
<name>A0A0C3BVY7_PILCF</name>
<dbReference type="Proteomes" id="UP000054166">
    <property type="component" value="Unassembled WGS sequence"/>
</dbReference>
<dbReference type="AlphaFoldDB" id="A0A0C3BVY7"/>
<protein>
    <submittedName>
        <fullName evidence="1">Uncharacterized protein</fullName>
    </submittedName>
</protein>
<evidence type="ECO:0000313" key="1">
    <source>
        <dbReference type="EMBL" id="KIM90698.1"/>
    </source>
</evidence>
<dbReference type="InParanoid" id="A0A0C3BVY7"/>
<dbReference type="EMBL" id="KN832972">
    <property type="protein sequence ID" value="KIM90698.1"/>
    <property type="molecule type" value="Genomic_DNA"/>
</dbReference>
<sequence>MAVGLKERDTKSMHSSYADLSTASAMMLMSSLKLLLLEPKFDLSLRGARKQSGVGSWGIGSWGDEYVWDEDTVLQRLAKTPTLLRRLHLTTGILHPDESPQFEEQGLHNDHIKKIAKSCPYLTHLELHVWDQ</sequence>
<proteinExistence type="predicted"/>
<organism evidence="1 2">
    <name type="scientific">Piloderma croceum (strain F 1598)</name>
    <dbReference type="NCBI Taxonomy" id="765440"/>
    <lineage>
        <taxon>Eukaryota</taxon>
        <taxon>Fungi</taxon>
        <taxon>Dikarya</taxon>
        <taxon>Basidiomycota</taxon>
        <taxon>Agaricomycotina</taxon>
        <taxon>Agaricomycetes</taxon>
        <taxon>Agaricomycetidae</taxon>
        <taxon>Atheliales</taxon>
        <taxon>Atheliaceae</taxon>
        <taxon>Piloderma</taxon>
    </lineage>
</organism>
<keyword evidence="2" id="KW-1185">Reference proteome</keyword>
<accession>A0A0C3BVY7</accession>
<reference evidence="2" key="2">
    <citation type="submission" date="2015-01" db="EMBL/GenBank/DDBJ databases">
        <title>Evolutionary Origins and Diversification of the Mycorrhizal Mutualists.</title>
        <authorList>
            <consortium name="DOE Joint Genome Institute"/>
            <consortium name="Mycorrhizal Genomics Consortium"/>
            <person name="Kohler A."/>
            <person name="Kuo A."/>
            <person name="Nagy L.G."/>
            <person name="Floudas D."/>
            <person name="Copeland A."/>
            <person name="Barry K.W."/>
            <person name="Cichocki N."/>
            <person name="Veneault-Fourrey C."/>
            <person name="LaButti K."/>
            <person name="Lindquist E.A."/>
            <person name="Lipzen A."/>
            <person name="Lundell T."/>
            <person name="Morin E."/>
            <person name="Murat C."/>
            <person name="Riley R."/>
            <person name="Ohm R."/>
            <person name="Sun H."/>
            <person name="Tunlid A."/>
            <person name="Henrissat B."/>
            <person name="Grigoriev I.V."/>
            <person name="Hibbett D.S."/>
            <person name="Martin F."/>
        </authorList>
    </citation>
    <scope>NUCLEOTIDE SEQUENCE [LARGE SCALE GENOMIC DNA]</scope>
    <source>
        <strain evidence="2">F 1598</strain>
    </source>
</reference>
<reference evidence="1 2" key="1">
    <citation type="submission" date="2014-04" db="EMBL/GenBank/DDBJ databases">
        <authorList>
            <consortium name="DOE Joint Genome Institute"/>
            <person name="Kuo A."/>
            <person name="Tarkka M."/>
            <person name="Buscot F."/>
            <person name="Kohler A."/>
            <person name="Nagy L.G."/>
            <person name="Floudas D."/>
            <person name="Copeland A."/>
            <person name="Barry K.W."/>
            <person name="Cichocki N."/>
            <person name="Veneault-Fourrey C."/>
            <person name="LaButti K."/>
            <person name="Lindquist E.A."/>
            <person name="Lipzen A."/>
            <person name="Lundell T."/>
            <person name="Morin E."/>
            <person name="Murat C."/>
            <person name="Sun H."/>
            <person name="Tunlid A."/>
            <person name="Henrissat B."/>
            <person name="Grigoriev I.V."/>
            <person name="Hibbett D.S."/>
            <person name="Martin F."/>
            <person name="Nordberg H.P."/>
            <person name="Cantor M.N."/>
            <person name="Hua S.X."/>
        </authorList>
    </citation>
    <scope>NUCLEOTIDE SEQUENCE [LARGE SCALE GENOMIC DNA]</scope>
    <source>
        <strain evidence="1 2">F 1598</strain>
    </source>
</reference>